<dbReference type="EMBL" id="JFZA02000056">
    <property type="protein sequence ID" value="KFG88643.1"/>
    <property type="molecule type" value="Genomic_DNA"/>
</dbReference>
<dbReference type="STRING" id="76947.GCA_002080435_00207"/>
<gene>
    <name evidence="2" type="ORF">BV98_003477</name>
</gene>
<comment type="caution">
    <text evidence="2">The sequence shown here is derived from an EMBL/GenBank/DDBJ whole genome shotgun (WGS) entry which is preliminary data.</text>
</comment>
<dbReference type="PATRIC" id="fig|1219045.3.peg.3532"/>
<name>A0A086P5H5_SPHHM</name>
<keyword evidence="1" id="KW-0472">Membrane</keyword>
<dbReference type="RefSeq" id="WP_037468513.1">
    <property type="nucleotide sequence ID" value="NZ_BCZD01000013.1"/>
</dbReference>
<evidence type="ECO:0000313" key="3">
    <source>
        <dbReference type="Proteomes" id="UP000024284"/>
    </source>
</evidence>
<keyword evidence="1" id="KW-0812">Transmembrane</keyword>
<proteinExistence type="predicted"/>
<dbReference type="Proteomes" id="UP000024284">
    <property type="component" value="Unassembled WGS sequence"/>
</dbReference>
<accession>A0A086P5H5</accession>
<feature type="transmembrane region" description="Helical" evidence="1">
    <location>
        <begin position="12"/>
        <end position="31"/>
    </location>
</feature>
<dbReference type="AlphaFoldDB" id="A0A086P5H5"/>
<reference evidence="2" key="1">
    <citation type="submission" date="2014-08" db="EMBL/GenBank/DDBJ databases">
        <title>Draft genome sequences of Sphingobium herbicidovorans.</title>
        <authorList>
            <person name="Gan H.M."/>
            <person name="Gan H.Y."/>
            <person name="Savka M.A."/>
        </authorList>
    </citation>
    <scope>NUCLEOTIDE SEQUENCE [LARGE SCALE GENOMIC DNA]</scope>
    <source>
        <strain evidence="2">NBRC 16415</strain>
    </source>
</reference>
<sequence>MTLCELYEELKGWQSMIGSILGFAALTWGALYNYKLNRRRDDETRAKEALSVALGLYSEITLISKELVHLANSVGRWYLRTGISGGGLPAHFTESFVLPEATLFKALASKVGLLSPDILMPVARFYGYYGEAVTHFPHIVEDQDRKVGYGVEWVLDPAISAIDAVQPALREIERIGGISEPATMADLKTAREALALERDMRD</sequence>
<dbReference type="OrthoDB" id="7596229at2"/>
<keyword evidence="3" id="KW-1185">Reference proteome</keyword>
<protein>
    <submittedName>
        <fullName evidence="2">Uncharacterized protein</fullName>
    </submittedName>
</protein>
<organism evidence="2 3">
    <name type="scientific">Sphingobium herbicidovorans (strain ATCC 700291 / DSM 11019 / CCUG 56400 / KCTC 2939 / LMG 18315 / NBRC 16415 / MH)</name>
    <name type="common">Sphingomonas herbicidovorans</name>
    <dbReference type="NCBI Taxonomy" id="1219045"/>
    <lineage>
        <taxon>Bacteria</taxon>
        <taxon>Pseudomonadati</taxon>
        <taxon>Pseudomonadota</taxon>
        <taxon>Alphaproteobacteria</taxon>
        <taxon>Sphingomonadales</taxon>
        <taxon>Sphingomonadaceae</taxon>
        <taxon>Sphingobium</taxon>
    </lineage>
</organism>
<evidence type="ECO:0000256" key="1">
    <source>
        <dbReference type="SAM" id="Phobius"/>
    </source>
</evidence>
<evidence type="ECO:0000313" key="2">
    <source>
        <dbReference type="EMBL" id="KFG88643.1"/>
    </source>
</evidence>
<keyword evidence="1" id="KW-1133">Transmembrane helix</keyword>